<dbReference type="AlphaFoldDB" id="A0AAE1AB27"/>
<organism evidence="1 2">
    <name type="scientific">Elysia crispata</name>
    <name type="common">lettuce slug</name>
    <dbReference type="NCBI Taxonomy" id="231223"/>
    <lineage>
        <taxon>Eukaryota</taxon>
        <taxon>Metazoa</taxon>
        <taxon>Spiralia</taxon>
        <taxon>Lophotrochozoa</taxon>
        <taxon>Mollusca</taxon>
        <taxon>Gastropoda</taxon>
        <taxon>Heterobranchia</taxon>
        <taxon>Euthyneura</taxon>
        <taxon>Panpulmonata</taxon>
        <taxon>Sacoglossa</taxon>
        <taxon>Placobranchoidea</taxon>
        <taxon>Plakobranchidae</taxon>
        <taxon>Elysia</taxon>
    </lineage>
</organism>
<protein>
    <submittedName>
        <fullName evidence="1">Uncharacterized protein</fullName>
    </submittedName>
</protein>
<evidence type="ECO:0000313" key="2">
    <source>
        <dbReference type="Proteomes" id="UP001283361"/>
    </source>
</evidence>
<proteinExistence type="predicted"/>
<comment type="caution">
    <text evidence="1">The sequence shown here is derived from an EMBL/GenBank/DDBJ whole genome shotgun (WGS) entry which is preliminary data.</text>
</comment>
<dbReference type="EMBL" id="JAWDGP010002323">
    <property type="protein sequence ID" value="KAK3783966.1"/>
    <property type="molecule type" value="Genomic_DNA"/>
</dbReference>
<gene>
    <name evidence="1" type="ORF">RRG08_046696</name>
</gene>
<evidence type="ECO:0000313" key="1">
    <source>
        <dbReference type="EMBL" id="KAK3783966.1"/>
    </source>
</evidence>
<sequence length="76" mass="8282">MLDGAVEVIIVKSKHEMIVAIIVYDALLYVTSPWVKPSTISINTTSISTASIIVNYSTNIISTSAISTIVNYIQHQ</sequence>
<name>A0AAE1AB27_9GAST</name>
<accession>A0AAE1AB27</accession>
<keyword evidence="2" id="KW-1185">Reference proteome</keyword>
<reference evidence="1" key="1">
    <citation type="journal article" date="2023" name="G3 (Bethesda)">
        <title>A reference genome for the long-term kleptoplast-retaining sea slug Elysia crispata morphotype clarki.</title>
        <authorList>
            <person name="Eastman K.E."/>
            <person name="Pendleton A.L."/>
            <person name="Shaikh M.A."/>
            <person name="Suttiyut T."/>
            <person name="Ogas R."/>
            <person name="Tomko P."/>
            <person name="Gavelis G."/>
            <person name="Widhalm J.R."/>
            <person name="Wisecaver J.H."/>
        </authorList>
    </citation>
    <scope>NUCLEOTIDE SEQUENCE</scope>
    <source>
        <strain evidence="1">ECLA1</strain>
    </source>
</reference>
<dbReference type="Proteomes" id="UP001283361">
    <property type="component" value="Unassembled WGS sequence"/>
</dbReference>